<keyword evidence="3" id="KW-0520">NAD</keyword>
<reference evidence="6 7" key="1">
    <citation type="journal article" date="2024" name="Plant J.">
        <title>Genome sequences and population genomics reveal climatic adaptation and genomic divergence between two closely related sweetgum species.</title>
        <authorList>
            <person name="Xu W.Q."/>
            <person name="Ren C.Q."/>
            <person name="Zhang X.Y."/>
            <person name="Comes H.P."/>
            <person name="Liu X.H."/>
            <person name="Li Y.G."/>
            <person name="Kettle C.J."/>
            <person name="Jalonen R."/>
            <person name="Gaisberger H."/>
            <person name="Ma Y.Z."/>
            <person name="Qiu Y.X."/>
        </authorList>
    </citation>
    <scope>NUCLEOTIDE SEQUENCE [LARGE SCALE GENOMIC DNA]</scope>
    <source>
        <strain evidence="6">Hangzhou</strain>
    </source>
</reference>
<dbReference type="PROSITE" id="PS50104">
    <property type="entry name" value="TIR"/>
    <property type="match status" value="1"/>
</dbReference>
<name>A0AAP0RLK0_LIQFO</name>
<dbReference type="Gene3D" id="3.40.50.10140">
    <property type="entry name" value="Toll/interleukin-1 receptor homology (TIR) domain"/>
    <property type="match status" value="1"/>
</dbReference>
<comment type="caution">
    <text evidence="6">The sequence shown here is derived from an EMBL/GenBank/DDBJ whole genome shotgun (WGS) entry which is preliminary data.</text>
</comment>
<dbReference type="Pfam" id="PF01582">
    <property type="entry name" value="TIR"/>
    <property type="match status" value="1"/>
</dbReference>
<evidence type="ECO:0000256" key="1">
    <source>
        <dbReference type="ARBA" id="ARBA00011982"/>
    </source>
</evidence>
<dbReference type="EC" id="3.2.2.6" evidence="1"/>
<gene>
    <name evidence="6" type="ORF">L1049_013510</name>
</gene>
<evidence type="ECO:0000313" key="6">
    <source>
        <dbReference type="EMBL" id="KAK9279828.1"/>
    </source>
</evidence>
<dbReference type="GO" id="GO:0061809">
    <property type="term" value="F:NAD+ nucleosidase activity, cyclic ADP-ribose generating"/>
    <property type="evidence" value="ECO:0007669"/>
    <property type="project" value="UniProtKB-EC"/>
</dbReference>
<dbReference type="Proteomes" id="UP001415857">
    <property type="component" value="Unassembled WGS sequence"/>
</dbReference>
<evidence type="ECO:0000259" key="5">
    <source>
        <dbReference type="PROSITE" id="PS50104"/>
    </source>
</evidence>
<organism evidence="6 7">
    <name type="scientific">Liquidambar formosana</name>
    <name type="common">Formosan gum</name>
    <dbReference type="NCBI Taxonomy" id="63359"/>
    <lineage>
        <taxon>Eukaryota</taxon>
        <taxon>Viridiplantae</taxon>
        <taxon>Streptophyta</taxon>
        <taxon>Embryophyta</taxon>
        <taxon>Tracheophyta</taxon>
        <taxon>Spermatophyta</taxon>
        <taxon>Magnoliopsida</taxon>
        <taxon>eudicotyledons</taxon>
        <taxon>Gunneridae</taxon>
        <taxon>Pentapetalae</taxon>
        <taxon>Saxifragales</taxon>
        <taxon>Altingiaceae</taxon>
        <taxon>Liquidambar</taxon>
    </lineage>
</organism>
<dbReference type="AlphaFoldDB" id="A0AAP0RLK0"/>
<dbReference type="PANTHER" id="PTHR32009">
    <property type="entry name" value="TMV RESISTANCE PROTEIN N-LIKE"/>
    <property type="match status" value="1"/>
</dbReference>
<dbReference type="GO" id="GO:0007165">
    <property type="term" value="P:signal transduction"/>
    <property type="evidence" value="ECO:0007669"/>
    <property type="project" value="InterPro"/>
</dbReference>
<dbReference type="SUPFAM" id="SSF52200">
    <property type="entry name" value="Toll/Interleukin receptor TIR domain"/>
    <property type="match status" value="1"/>
</dbReference>
<evidence type="ECO:0000313" key="7">
    <source>
        <dbReference type="Proteomes" id="UP001415857"/>
    </source>
</evidence>
<comment type="catalytic activity">
    <reaction evidence="4">
        <text>NAD(+) + H2O = ADP-D-ribose + nicotinamide + H(+)</text>
        <dbReference type="Rhea" id="RHEA:16301"/>
        <dbReference type="ChEBI" id="CHEBI:15377"/>
        <dbReference type="ChEBI" id="CHEBI:15378"/>
        <dbReference type="ChEBI" id="CHEBI:17154"/>
        <dbReference type="ChEBI" id="CHEBI:57540"/>
        <dbReference type="ChEBI" id="CHEBI:57967"/>
        <dbReference type="EC" id="3.2.2.6"/>
    </reaction>
    <physiologicalReaction direction="left-to-right" evidence="4">
        <dbReference type="Rhea" id="RHEA:16302"/>
    </physiologicalReaction>
</comment>
<dbReference type="InterPro" id="IPR035897">
    <property type="entry name" value="Toll_tir_struct_dom_sf"/>
</dbReference>
<sequence>MIDELVKIMECRSTYKLFVLPVFYDVDPSDVRKQQGSFAEAFARHGERYKGTDMDGKVETWRAALTEVADLAGRHLQNDANGNGDRLCNDNIKRMSLLSRKWTWGSILSISHKPF</sequence>
<keyword evidence="2" id="KW-0378">Hydrolase</keyword>
<feature type="domain" description="TIR" evidence="5">
    <location>
        <begin position="1"/>
        <end position="68"/>
    </location>
</feature>
<evidence type="ECO:0000256" key="4">
    <source>
        <dbReference type="ARBA" id="ARBA00047304"/>
    </source>
</evidence>
<evidence type="ECO:0000256" key="3">
    <source>
        <dbReference type="ARBA" id="ARBA00023027"/>
    </source>
</evidence>
<dbReference type="InterPro" id="IPR000157">
    <property type="entry name" value="TIR_dom"/>
</dbReference>
<evidence type="ECO:0000256" key="2">
    <source>
        <dbReference type="ARBA" id="ARBA00022801"/>
    </source>
</evidence>
<accession>A0AAP0RLK0</accession>
<dbReference type="EMBL" id="JBBPBK010000008">
    <property type="protein sequence ID" value="KAK9279828.1"/>
    <property type="molecule type" value="Genomic_DNA"/>
</dbReference>
<dbReference type="PANTHER" id="PTHR32009:SF39">
    <property type="entry name" value="TIR DOMAIN-CONTAINING PROTEIN"/>
    <property type="match status" value="1"/>
</dbReference>
<proteinExistence type="predicted"/>
<protein>
    <recommendedName>
        <fullName evidence="1">ADP-ribosyl cyclase/cyclic ADP-ribose hydrolase</fullName>
        <ecNumber evidence="1">3.2.2.6</ecNumber>
    </recommendedName>
</protein>
<keyword evidence="7" id="KW-1185">Reference proteome</keyword>